<evidence type="ECO:0000313" key="2">
    <source>
        <dbReference type="Proteomes" id="UP000729733"/>
    </source>
</evidence>
<name>A0A964BPB7_9CYAN</name>
<dbReference type="InterPro" id="IPR009609">
    <property type="entry name" value="Phosphonate_metab_PhnG"/>
</dbReference>
<dbReference type="GO" id="GO:0016829">
    <property type="term" value="F:lyase activity"/>
    <property type="evidence" value="ECO:0007669"/>
    <property type="project" value="UniProtKB-KW"/>
</dbReference>
<keyword evidence="2" id="KW-1185">Reference proteome</keyword>
<organism evidence="1 2">
    <name type="scientific">Waterburya agarophytonicola KI4</name>
    <dbReference type="NCBI Taxonomy" id="2874699"/>
    <lineage>
        <taxon>Bacteria</taxon>
        <taxon>Bacillati</taxon>
        <taxon>Cyanobacteriota</taxon>
        <taxon>Cyanophyceae</taxon>
        <taxon>Pleurocapsales</taxon>
        <taxon>Hyellaceae</taxon>
        <taxon>Waterburya</taxon>
        <taxon>Waterburya agarophytonicola</taxon>
    </lineage>
</organism>
<dbReference type="EMBL" id="JADWDC010000016">
    <property type="protein sequence ID" value="MCC0177094.1"/>
    <property type="molecule type" value="Genomic_DNA"/>
</dbReference>
<dbReference type="AlphaFoldDB" id="A0A964BPB7"/>
<dbReference type="Proteomes" id="UP000729733">
    <property type="component" value="Unassembled WGS sequence"/>
</dbReference>
<accession>A0A964BPB7</accession>
<protein>
    <submittedName>
        <fullName evidence="1">Phosphonate C-P lyase system protein PhnG</fullName>
    </submittedName>
</protein>
<sequence length="146" mass="16465">MSPSTARQTWMAILAKSSPVDLEQQVQTLGKLPKYTFLRQSEIGLAMVRGRAGGTGEAFNLGEMTVTRCVIKMEDIKGFGYVGGRSKRHAELAAVCDGLLQQKEWYKRVQELVIQPLQAKLSDRQQKQQRQTEATKVEFFTMLRGE</sequence>
<dbReference type="GO" id="GO:0015716">
    <property type="term" value="P:organic phosphonate transport"/>
    <property type="evidence" value="ECO:0007669"/>
    <property type="project" value="InterPro"/>
</dbReference>
<comment type="caution">
    <text evidence="1">The sequence shown here is derived from an EMBL/GenBank/DDBJ whole genome shotgun (WGS) entry which is preliminary data.</text>
</comment>
<dbReference type="RefSeq" id="WP_229640131.1">
    <property type="nucleotide sequence ID" value="NZ_JADWDC010000016.1"/>
</dbReference>
<keyword evidence="1" id="KW-0456">Lyase</keyword>
<dbReference type="GO" id="GO:0019634">
    <property type="term" value="P:organic phosphonate metabolic process"/>
    <property type="evidence" value="ECO:0007669"/>
    <property type="project" value="InterPro"/>
</dbReference>
<proteinExistence type="predicted"/>
<evidence type="ECO:0000313" key="1">
    <source>
        <dbReference type="EMBL" id="MCC0177094.1"/>
    </source>
</evidence>
<dbReference type="NCBIfam" id="TIGR03293">
    <property type="entry name" value="PhnG_redo"/>
    <property type="match status" value="1"/>
</dbReference>
<reference evidence="1" key="1">
    <citation type="journal article" date="2021" name="Antonie Van Leeuwenhoek">
        <title>Draft genome and description of Waterburya agarophytonicola gen. nov. sp. nov. (Pleurocapsales, Cyanobacteria): a seaweed symbiont.</title>
        <authorList>
            <person name="Bonthond G."/>
            <person name="Shalygin S."/>
            <person name="Bayer T."/>
            <person name="Weinberger F."/>
        </authorList>
    </citation>
    <scope>NUCLEOTIDE SEQUENCE</scope>
    <source>
        <strain evidence="1">KI4</strain>
    </source>
</reference>
<gene>
    <name evidence="1" type="primary">phnG</name>
    <name evidence="1" type="ORF">I4641_08905</name>
</gene>
<dbReference type="Pfam" id="PF06754">
    <property type="entry name" value="PhnG"/>
    <property type="match status" value="1"/>
</dbReference>